<accession>A0A0B0EKX2</accession>
<protein>
    <submittedName>
        <fullName evidence="1">Uncharacterized protein</fullName>
    </submittedName>
</protein>
<dbReference type="AlphaFoldDB" id="A0A0B0EKX2"/>
<sequence length="29" mass="3448">MADVDASRKRGWESIRVKNEARICFSYMK</sequence>
<gene>
    <name evidence="1" type="ORF">SCABRO_00991</name>
</gene>
<organism evidence="1 2">
    <name type="scientific">Candidatus Scalindua brodae</name>
    <dbReference type="NCBI Taxonomy" id="237368"/>
    <lineage>
        <taxon>Bacteria</taxon>
        <taxon>Pseudomonadati</taxon>
        <taxon>Planctomycetota</taxon>
        <taxon>Candidatus Brocadiia</taxon>
        <taxon>Candidatus Brocadiales</taxon>
        <taxon>Candidatus Scalinduaceae</taxon>
        <taxon>Candidatus Scalindua</taxon>
    </lineage>
</organism>
<reference evidence="1 2" key="1">
    <citation type="submission" date="2014-10" db="EMBL/GenBank/DDBJ databases">
        <title>Draft genome of anammox bacterium scalindua brodae, obtained using differential coverage binning of sequence data from two enrichment reactors.</title>
        <authorList>
            <person name="Speth D.R."/>
            <person name="Russ L."/>
            <person name="Kartal B."/>
            <person name="Op den Camp H.J."/>
            <person name="Dutilh B.E."/>
            <person name="Jetten M.S."/>
        </authorList>
    </citation>
    <scope>NUCLEOTIDE SEQUENCE [LARGE SCALE GENOMIC DNA]</scope>
    <source>
        <strain evidence="1">RU1</strain>
    </source>
</reference>
<dbReference type="EMBL" id="JRYO01000067">
    <property type="protein sequence ID" value="KHE93229.1"/>
    <property type="molecule type" value="Genomic_DNA"/>
</dbReference>
<proteinExistence type="predicted"/>
<name>A0A0B0EKX2_9BACT</name>
<evidence type="ECO:0000313" key="1">
    <source>
        <dbReference type="EMBL" id="KHE93229.1"/>
    </source>
</evidence>
<evidence type="ECO:0000313" key="2">
    <source>
        <dbReference type="Proteomes" id="UP000030652"/>
    </source>
</evidence>
<dbReference type="Proteomes" id="UP000030652">
    <property type="component" value="Unassembled WGS sequence"/>
</dbReference>
<comment type="caution">
    <text evidence="1">The sequence shown here is derived from an EMBL/GenBank/DDBJ whole genome shotgun (WGS) entry which is preliminary data.</text>
</comment>